<feature type="transmembrane region" description="Helical" evidence="6">
    <location>
        <begin position="30"/>
        <end position="51"/>
    </location>
</feature>
<evidence type="ECO:0000256" key="1">
    <source>
        <dbReference type="ARBA" id="ARBA00004370"/>
    </source>
</evidence>
<dbReference type="PROSITE" id="PS01309">
    <property type="entry name" value="UPF0057"/>
    <property type="match status" value="1"/>
</dbReference>
<proteinExistence type="inferred from homology"/>
<dbReference type="Pfam" id="PF01679">
    <property type="entry name" value="Pmp3"/>
    <property type="match status" value="1"/>
</dbReference>
<evidence type="ECO:0000256" key="4">
    <source>
        <dbReference type="ARBA" id="ARBA00022989"/>
    </source>
</evidence>
<evidence type="ECO:0000256" key="3">
    <source>
        <dbReference type="ARBA" id="ARBA00022692"/>
    </source>
</evidence>
<sequence length="56" mass="6162">MTNLIRIILAVILPPLGVFLTVGLGKSFWINVLLTILGFIPGIIHAVWIIAKQSEH</sequence>
<evidence type="ECO:0000256" key="6">
    <source>
        <dbReference type="SAM" id="Phobius"/>
    </source>
</evidence>
<keyword evidence="3 6" id="KW-0812">Transmembrane</keyword>
<name>A0A2Z4IIZ4_9BACT</name>
<keyword evidence="8" id="KW-1185">Reference proteome</keyword>
<evidence type="ECO:0000313" key="8">
    <source>
        <dbReference type="Proteomes" id="UP000248688"/>
    </source>
</evidence>
<organism evidence="7 8">
    <name type="scientific">Echinicola strongylocentroti</name>
    <dbReference type="NCBI Taxonomy" id="1795355"/>
    <lineage>
        <taxon>Bacteria</taxon>
        <taxon>Pseudomonadati</taxon>
        <taxon>Bacteroidota</taxon>
        <taxon>Cytophagia</taxon>
        <taxon>Cytophagales</taxon>
        <taxon>Cyclobacteriaceae</taxon>
        <taxon>Echinicola</taxon>
    </lineage>
</organism>
<dbReference type="InterPro" id="IPR000612">
    <property type="entry name" value="PMP3"/>
</dbReference>
<evidence type="ECO:0000313" key="7">
    <source>
        <dbReference type="EMBL" id="AWW31112.1"/>
    </source>
</evidence>
<evidence type="ECO:0000256" key="5">
    <source>
        <dbReference type="ARBA" id="ARBA00023136"/>
    </source>
</evidence>
<dbReference type="PANTHER" id="PTHR21659">
    <property type="entry name" value="HYDROPHOBIC PROTEIN RCI2 LOW TEMPERATURE AND SALT RESPONSIVE PROTEIN LTI6 -RELATED"/>
    <property type="match status" value="1"/>
</dbReference>
<dbReference type="GO" id="GO:0016020">
    <property type="term" value="C:membrane"/>
    <property type="evidence" value="ECO:0007669"/>
    <property type="project" value="UniProtKB-SubCell"/>
</dbReference>
<accession>A0A2Z4IIZ4</accession>
<feature type="transmembrane region" description="Helical" evidence="6">
    <location>
        <begin position="7"/>
        <end position="24"/>
    </location>
</feature>
<keyword evidence="4 6" id="KW-1133">Transmembrane helix</keyword>
<gene>
    <name evidence="7" type="ORF">DN752_13790</name>
</gene>
<comment type="similarity">
    <text evidence="2">Belongs to the UPF0057 (PMP3) family.</text>
</comment>
<dbReference type="RefSeq" id="WP_112784489.1">
    <property type="nucleotide sequence ID" value="NZ_CP030041.1"/>
</dbReference>
<reference evidence="7 8" key="1">
    <citation type="submission" date="2018-06" db="EMBL/GenBank/DDBJ databases">
        <title>Echinicola strongylocentroti sp. nov., isolated from a sea urchin Strongylocentrotus intermedius.</title>
        <authorList>
            <person name="Bae S.S."/>
        </authorList>
    </citation>
    <scope>NUCLEOTIDE SEQUENCE [LARGE SCALE GENOMIC DNA]</scope>
    <source>
        <strain evidence="7 8">MEBiC08714</strain>
    </source>
</reference>
<comment type="subcellular location">
    <subcellularLocation>
        <location evidence="1">Membrane</location>
    </subcellularLocation>
</comment>
<protein>
    <submittedName>
        <fullName evidence="7">YqaE/Pmp3 family membrane protein</fullName>
    </submittedName>
</protein>
<evidence type="ECO:0000256" key="2">
    <source>
        <dbReference type="ARBA" id="ARBA00009530"/>
    </source>
</evidence>
<dbReference type="OrthoDB" id="2692128at2"/>
<keyword evidence="5 6" id="KW-0472">Membrane</keyword>
<dbReference type="EMBL" id="CP030041">
    <property type="protein sequence ID" value="AWW31112.1"/>
    <property type="molecule type" value="Genomic_DNA"/>
</dbReference>
<dbReference type="PANTHER" id="PTHR21659:SF42">
    <property type="entry name" value="UPF0057 MEMBRANE PROTEIN ZK632.10-RELATED"/>
    <property type="match status" value="1"/>
</dbReference>
<dbReference type="Proteomes" id="UP000248688">
    <property type="component" value="Chromosome"/>
</dbReference>
<dbReference type="AlphaFoldDB" id="A0A2Z4IIZ4"/>
<dbReference type="KEGG" id="est:DN752_13790"/>